<dbReference type="NCBIfam" id="TIGR00552">
    <property type="entry name" value="nadE"/>
    <property type="match status" value="1"/>
</dbReference>
<feature type="active site" description="Proton acceptor; for glutaminase activity" evidence="7">
    <location>
        <position position="41"/>
    </location>
</feature>
<feature type="active site" description="For glutaminase activity" evidence="7">
    <location>
        <position position="109"/>
    </location>
</feature>
<evidence type="ECO:0000256" key="1">
    <source>
        <dbReference type="ARBA" id="ARBA00005188"/>
    </source>
</evidence>
<feature type="binding site" evidence="7">
    <location>
        <position position="575"/>
    </location>
    <ligand>
        <name>deamido-NAD(+)</name>
        <dbReference type="ChEBI" id="CHEBI:58437"/>
        <note>ligand shared between two neighboring subunits</note>
    </ligand>
</feature>
<feature type="binding site" evidence="7">
    <location>
        <position position="452"/>
    </location>
    <ligand>
        <name>deamido-NAD(+)</name>
        <dbReference type="ChEBI" id="CHEBI:58437"/>
        <note>ligand shared between two neighboring subunits</note>
    </ligand>
</feature>
<dbReference type="InterPro" id="IPR014445">
    <property type="entry name" value="Gln-dep_NAD_synthase"/>
</dbReference>
<accession>A0A1X7JYD9</accession>
<feature type="active site" description="Nucleophile; for glutaminase activity" evidence="7">
    <location>
        <position position="161"/>
    </location>
</feature>
<name>A0A1X7JYD9_9BACT</name>
<organism evidence="11 12">
    <name type="scientific">Marivirga sericea</name>
    <dbReference type="NCBI Taxonomy" id="1028"/>
    <lineage>
        <taxon>Bacteria</taxon>
        <taxon>Pseudomonadati</taxon>
        <taxon>Bacteroidota</taxon>
        <taxon>Cytophagia</taxon>
        <taxon>Cytophagales</taxon>
        <taxon>Marivirgaceae</taxon>
        <taxon>Marivirga</taxon>
    </lineage>
</organism>
<dbReference type="Proteomes" id="UP000193804">
    <property type="component" value="Unassembled WGS sequence"/>
</dbReference>
<comment type="similarity">
    <text evidence="2 7 8">In the C-terminal section; belongs to the NAD synthetase family.</text>
</comment>
<evidence type="ECO:0000313" key="11">
    <source>
        <dbReference type="EMBL" id="SMG33427.1"/>
    </source>
</evidence>
<dbReference type="PANTHER" id="PTHR23090:SF9">
    <property type="entry name" value="GLUTAMINE-DEPENDENT NAD(+) SYNTHETASE"/>
    <property type="match status" value="1"/>
</dbReference>
<dbReference type="PROSITE" id="PS50263">
    <property type="entry name" value="CN_HYDROLASE"/>
    <property type="match status" value="1"/>
</dbReference>
<feature type="binding site" evidence="7">
    <location>
        <position position="194"/>
    </location>
    <ligand>
        <name>L-glutamine</name>
        <dbReference type="ChEBI" id="CHEBI:58359"/>
    </ligand>
</feature>
<dbReference type="PANTHER" id="PTHR23090">
    <property type="entry name" value="NH 3 /GLUTAMINE-DEPENDENT NAD + SYNTHETASE"/>
    <property type="match status" value="1"/>
</dbReference>
<dbReference type="CDD" id="cd00553">
    <property type="entry name" value="NAD_synthase"/>
    <property type="match status" value="1"/>
</dbReference>
<evidence type="ECO:0000256" key="7">
    <source>
        <dbReference type="HAMAP-Rule" id="MF_02090"/>
    </source>
</evidence>
<evidence type="ECO:0000256" key="5">
    <source>
        <dbReference type="ARBA" id="ARBA00022840"/>
    </source>
</evidence>
<dbReference type="GO" id="GO:0008795">
    <property type="term" value="F:NAD+ synthase activity"/>
    <property type="evidence" value="ECO:0007669"/>
    <property type="project" value="UniProtKB-UniRule"/>
</dbReference>
<dbReference type="InterPro" id="IPR022310">
    <property type="entry name" value="NAD/GMP_synthase"/>
</dbReference>
<dbReference type="Gene3D" id="3.40.50.620">
    <property type="entry name" value="HUPs"/>
    <property type="match status" value="1"/>
</dbReference>
<dbReference type="SUPFAM" id="SSF52402">
    <property type="entry name" value="Adenine nucleotide alpha hydrolases-like"/>
    <property type="match status" value="1"/>
</dbReference>
<feature type="binding site" evidence="7">
    <location>
        <position position="423"/>
    </location>
    <ligand>
        <name>deamido-NAD(+)</name>
        <dbReference type="ChEBI" id="CHEBI:58437"/>
        <note>ligand shared between two neighboring subunits</note>
    </ligand>
</feature>
<dbReference type="GO" id="GO:0003952">
    <property type="term" value="F:NAD+ synthase (glutamine-hydrolyzing) activity"/>
    <property type="evidence" value="ECO:0007669"/>
    <property type="project" value="UniProtKB-UniRule"/>
</dbReference>
<keyword evidence="4 7" id="KW-0547">Nucleotide-binding</keyword>
<proteinExistence type="inferred from homology"/>
<dbReference type="InterPro" id="IPR003010">
    <property type="entry name" value="C-N_Hydrolase"/>
</dbReference>
<keyword evidence="3 7" id="KW-0436">Ligase</keyword>
<feature type="binding site" evidence="7">
    <location>
        <position position="188"/>
    </location>
    <ligand>
        <name>L-glutamine</name>
        <dbReference type="ChEBI" id="CHEBI:58359"/>
    </ligand>
</feature>
<sequence length="616" mass="70242">MRIAGATLNQVPLDWEGNASNILEALNNAQDQDVKILCFPELSICGYGCEDVFLSDWMWRKALKSLVEKILPFSPNIAFTAGLPIKFEDKMYNCIAFCSNGEIKYIIPKQNLARDGVHYEPRWFLAWEVGKKSSISLNGVDIPIGDYVIDFEDYKIGFEICEDAWRDDRPANRLAKRGVNLILNPSASHFAIDKSLSRQDLVVDSSHKYNCTYIYANLLGNEAGRMIYDGEIMIAKNGQLKFRNELLSFKNYQLGIWDTQNEHAKIADSFVSNPNQEFRKAVSLALFDYMRKSHSNGFVLSLSGGADSSTSAVLVAEMIRLGIEELGVETFLKKIHKQSWLKDLKEDKDVKKEIAHRIFTTAYQSTENSGSATFESAEKLAQEIGAVFYNWNIDDEVRGYTQKIADSIGRELNWEQDDIALQNIQARARSPIIWILANIKNSLLLTTSNRSEGSVGYTTMDGDTSGSIAPIAAIDKPFIIQWLKWAENKLGYSSLSFVNNLQPTAELRPEDQFQSDETDLMPYPLLQRIEELAIKERLSPVEIYEELKISWKGNGKILKPSIGKFFRLWSRNQWKRERIAVSFHLDDYNVDPKTWCRFPILSSSFKEELEELEKLE</sequence>
<dbReference type="GO" id="GO:0009435">
    <property type="term" value="P:NAD+ biosynthetic process"/>
    <property type="evidence" value="ECO:0007669"/>
    <property type="project" value="UniProtKB-UniRule"/>
</dbReference>
<comment type="function">
    <text evidence="7">Catalyzes the ATP-dependent amidation of deamido-NAD to form NAD. Uses L-glutamine as a nitrogen source.</text>
</comment>
<dbReference type="UniPathway" id="UPA00253">
    <property type="reaction ID" value="UER00334"/>
</dbReference>
<dbReference type="OrthoDB" id="9803818at2"/>
<dbReference type="InterPro" id="IPR003694">
    <property type="entry name" value="NAD_synthase"/>
</dbReference>
<evidence type="ECO:0000256" key="4">
    <source>
        <dbReference type="ARBA" id="ARBA00022741"/>
    </source>
</evidence>
<dbReference type="InterPro" id="IPR036526">
    <property type="entry name" value="C-N_Hydrolase_sf"/>
</dbReference>
<dbReference type="GO" id="GO:0005737">
    <property type="term" value="C:cytoplasm"/>
    <property type="evidence" value="ECO:0007669"/>
    <property type="project" value="InterPro"/>
</dbReference>
<dbReference type="PIRSF" id="PIRSF006630">
    <property type="entry name" value="NADS_GAT"/>
    <property type="match status" value="1"/>
</dbReference>
<dbReference type="STRING" id="1028.SAMN05661096_02109"/>
<evidence type="ECO:0000259" key="10">
    <source>
        <dbReference type="PROSITE" id="PS50263"/>
    </source>
</evidence>
<dbReference type="Gene3D" id="3.60.110.10">
    <property type="entry name" value="Carbon-nitrogen hydrolase"/>
    <property type="match status" value="1"/>
</dbReference>
<evidence type="ECO:0000256" key="9">
    <source>
        <dbReference type="RuleBase" id="RU003811"/>
    </source>
</evidence>
<gene>
    <name evidence="7" type="primary">nadE</name>
    <name evidence="11" type="ORF">SAMN05661096_02109</name>
</gene>
<dbReference type="AlphaFoldDB" id="A0A1X7JYD9"/>
<dbReference type="RefSeq" id="WP_085517026.1">
    <property type="nucleotide sequence ID" value="NZ_FXAW01000004.1"/>
</dbReference>
<feature type="binding site" evidence="7">
    <location>
        <position position="447"/>
    </location>
    <ligand>
        <name>ATP</name>
        <dbReference type="ChEBI" id="CHEBI:30616"/>
    </ligand>
</feature>
<comment type="pathway">
    <text evidence="1 7 8">Cofactor biosynthesis; NAD(+) biosynthesis; NAD(+) from deamido-NAD(+) (L-Gln route): step 1/1.</text>
</comment>
<feature type="domain" description="CN hydrolase" evidence="10">
    <location>
        <begin position="1"/>
        <end position="273"/>
    </location>
</feature>
<dbReference type="SUPFAM" id="SSF56317">
    <property type="entry name" value="Carbon-nitrogen hydrolase"/>
    <property type="match status" value="1"/>
</dbReference>
<protein>
    <recommendedName>
        <fullName evidence="7 8">Glutamine-dependent NAD(+) synthetase</fullName>
        <ecNumber evidence="7 8">6.3.5.1</ecNumber>
    </recommendedName>
    <alternativeName>
        <fullName evidence="7 8">NAD(+) synthase [glutamine-hydrolyzing]</fullName>
    </alternativeName>
</protein>
<keyword evidence="5 7" id="KW-0067">ATP-binding</keyword>
<reference evidence="12" key="1">
    <citation type="submission" date="2017-04" db="EMBL/GenBank/DDBJ databases">
        <authorList>
            <person name="Varghese N."/>
            <person name="Submissions S."/>
        </authorList>
    </citation>
    <scope>NUCLEOTIDE SEQUENCE [LARGE SCALE GENOMIC DNA]</scope>
    <source>
        <strain evidence="12">DSM 4125</strain>
    </source>
</reference>
<dbReference type="EMBL" id="FXAW01000004">
    <property type="protein sequence ID" value="SMG33427.1"/>
    <property type="molecule type" value="Genomic_DNA"/>
</dbReference>
<evidence type="ECO:0000256" key="6">
    <source>
        <dbReference type="ARBA" id="ARBA00023027"/>
    </source>
</evidence>
<evidence type="ECO:0000256" key="2">
    <source>
        <dbReference type="ARBA" id="ARBA00007145"/>
    </source>
</evidence>
<dbReference type="CDD" id="cd07570">
    <property type="entry name" value="GAT_Gln-NAD-synth"/>
    <property type="match status" value="1"/>
</dbReference>
<dbReference type="HAMAP" id="MF_02090">
    <property type="entry name" value="NadE_glutamine_dep"/>
    <property type="match status" value="1"/>
</dbReference>
<dbReference type="GO" id="GO:0004359">
    <property type="term" value="F:glutaminase activity"/>
    <property type="evidence" value="ECO:0007669"/>
    <property type="project" value="InterPro"/>
</dbReference>
<dbReference type="Pfam" id="PF00795">
    <property type="entry name" value="CN_hydrolase"/>
    <property type="match status" value="1"/>
</dbReference>
<evidence type="ECO:0000313" key="12">
    <source>
        <dbReference type="Proteomes" id="UP000193804"/>
    </source>
</evidence>
<comment type="similarity">
    <text evidence="9">Belongs to the NAD synthetase family.</text>
</comment>
<evidence type="ECO:0000256" key="3">
    <source>
        <dbReference type="ARBA" id="ARBA00022598"/>
    </source>
</evidence>
<keyword evidence="6 7" id="KW-0520">NAD</keyword>
<comment type="caution">
    <text evidence="7">Lacks conserved residue(s) required for the propagation of feature annotation.</text>
</comment>
<dbReference type="InterPro" id="IPR014729">
    <property type="entry name" value="Rossmann-like_a/b/a_fold"/>
</dbReference>
<comment type="catalytic activity">
    <reaction evidence="7 8">
        <text>deamido-NAD(+) + L-glutamine + ATP + H2O = L-glutamate + AMP + diphosphate + NAD(+) + H(+)</text>
        <dbReference type="Rhea" id="RHEA:24384"/>
        <dbReference type="ChEBI" id="CHEBI:15377"/>
        <dbReference type="ChEBI" id="CHEBI:15378"/>
        <dbReference type="ChEBI" id="CHEBI:29985"/>
        <dbReference type="ChEBI" id="CHEBI:30616"/>
        <dbReference type="ChEBI" id="CHEBI:33019"/>
        <dbReference type="ChEBI" id="CHEBI:57540"/>
        <dbReference type="ChEBI" id="CHEBI:58359"/>
        <dbReference type="ChEBI" id="CHEBI:58437"/>
        <dbReference type="ChEBI" id="CHEBI:456215"/>
        <dbReference type="EC" id="6.3.5.1"/>
    </reaction>
</comment>
<dbReference type="GO" id="GO:0005524">
    <property type="term" value="F:ATP binding"/>
    <property type="evidence" value="ECO:0007669"/>
    <property type="project" value="UniProtKB-UniRule"/>
</dbReference>
<evidence type="ECO:0000256" key="8">
    <source>
        <dbReference type="PIRNR" id="PIRNR006630"/>
    </source>
</evidence>
<keyword evidence="12" id="KW-1185">Reference proteome</keyword>
<dbReference type="Pfam" id="PF02540">
    <property type="entry name" value="NAD_synthase"/>
    <property type="match status" value="1"/>
</dbReference>
<dbReference type="EC" id="6.3.5.1" evidence="7 8"/>